<evidence type="ECO:0000256" key="3">
    <source>
        <dbReference type="ARBA" id="ARBA00022801"/>
    </source>
</evidence>
<proteinExistence type="inferred from homology"/>
<keyword evidence="7" id="KW-1185">Reference proteome</keyword>
<evidence type="ECO:0000256" key="1">
    <source>
        <dbReference type="ARBA" id="ARBA00001947"/>
    </source>
</evidence>
<keyword evidence="2" id="KW-0479">Metal-binding</keyword>
<accession>A0A0M9GQ45</accession>
<dbReference type="EMBL" id="JXMU01000001">
    <property type="protein sequence ID" value="KPB02756.1"/>
    <property type="molecule type" value="Genomic_DNA"/>
</dbReference>
<name>A0A0M9GQ45_9HYPH</name>
<gene>
    <name evidence="6" type="ORF">SU32_00245</name>
</gene>
<dbReference type="Pfam" id="PF02633">
    <property type="entry name" value="Creatininase"/>
    <property type="match status" value="1"/>
</dbReference>
<organism evidence="6 7">
    <name type="scientific">Ahrensia marina</name>
    <dbReference type="NCBI Taxonomy" id="1514904"/>
    <lineage>
        <taxon>Bacteria</taxon>
        <taxon>Pseudomonadati</taxon>
        <taxon>Pseudomonadota</taxon>
        <taxon>Alphaproteobacteria</taxon>
        <taxon>Hyphomicrobiales</taxon>
        <taxon>Ahrensiaceae</taxon>
        <taxon>Ahrensia</taxon>
    </lineage>
</organism>
<evidence type="ECO:0000313" key="6">
    <source>
        <dbReference type="EMBL" id="KPB02756.1"/>
    </source>
</evidence>
<protein>
    <submittedName>
        <fullName evidence="6">Creatininase</fullName>
    </submittedName>
</protein>
<comment type="caution">
    <text evidence="6">The sequence shown here is derived from an EMBL/GenBank/DDBJ whole genome shotgun (WGS) entry which is preliminary data.</text>
</comment>
<dbReference type="GO" id="GO:0046872">
    <property type="term" value="F:metal ion binding"/>
    <property type="evidence" value="ECO:0007669"/>
    <property type="project" value="UniProtKB-KW"/>
</dbReference>
<comment type="similarity">
    <text evidence="5">Belongs to the creatininase superfamily.</text>
</comment>
<dbReference type="GO" id="GO:0016811">
    <property type="term" value="F:hydrolase activity, acting on carbon-nitrogen (but not peptide) bonds, in linear amides"/>
    <property type="evidence" value="ECO:0007669"/>
    <property type="project" value="TreeGrafter"/>
</dbReference>
<sequence length="265" mass="29230">MTRKIWWSDFSPEEFSKLDADKVIAILPLAATEQHGPHLPATTDADIMDGMLTRVEEQLPSSIDVRIFPVIRIGASDEHIRFAATQSISSQNMIDIIVEHGKQAKNCGIKKFVLVNSHGGNEPAMAIAALELRKQYDMLVVKTSWGRFGVPDGLYSEDELKYGIHGGDYETSLMLAFKPQTVDLEKAENFQSRTKAARETFIHLAPQSPNGFAWLAGDLNEKGVAGNATLATAEKGNATATHQVSGFIELLEDVRKAHLKDWIKS</sequence>
<dbReference type="GO" id="GO:0009231">
    <property type="term" value="P:riboflavin biosynthetic process"/>
    <property type="evidence" value="ECO:0007669"/>
    <property type="project" value="TreeGrafter"/>
</dbReference>
<evidence type="ECO:0000313" key="7">
    <source>
        <dbReference type="Proteomes" id="UP000038011"/>
    </source>
</evidence>
<dbReference type="PATRIC" id="fig|1514904.3.peg.49"/>
<dbReference type="RefSeq" id="WP_053997312.1">
    <property type="nucleotide sequence ID" value="NZ_JXMU01000001.1"/>
</dbReference>
<dbReference type="PANTHER" id="PTHR35005:SF1">
    <property type="entry name" value="2-AMINO-5-FORMYLAMINO-6-RIBOSYLAMINOPYRIMIDIN-4(3H)-ONE 5'-MONOPHOSPHATE DEFORMYLASE"/>
    <property type="match status" value="1"/>
</dbReference>
<dbReference type="STRING" id="1514904.SU32_00245"/>
<reference evidence="6 7" key="1">
    <citation type="submission" date="2015-01" db="EMBL/GenBank/DDBJ databases">
        <title>Ahrensia donghaiensis sp. nov., a novel dimethylsulphoniopropionate-cleavage bacterium isolated from seawater and emended descriptions of the genus Ahrensia and Ahrensia kielensis.</title>
        <authorList>
            <person name="Liu J."/>
        </authorList>
    </citation>
    <scope>NUCLEOTIDE SEQUENCE [LARGE SCALE GENOMIC DNA]</scope>
    <source>
        <strain evidence="6 7">LZD062</strain>
    </source>
</reference>
<dbReference type="AlphaFoldDB" id="A0A0M9GQ45"/>
<dbReference type="InterPro" id="IPR003785">
    <property type="entry name" value="Creatininase/forma_Hydrolase"/>
</dbReference>
<keyword evidence="4" id="KW-0862">Zinc</keyword>
<keyword evidence="3" id="KW-0378">Hydrolase</keyword>
<dbReference type="InterPro" id="IPR024087">
    <property type="entry name" value="Creatininase-like_sf"/>
</dbReference>
<dbReference type="Gene3D" id="3.40.50.10310">
    <property type="entry name" value="Creatininase"/>
    <property type="match status" value="1"/>
</dbReference>
<dbReference type="Proteomes" id="UP000038011">
    <property type="component" value="Unassembled WGS sequence"/>
</dbReference>
<comment type="cofactor">
    <cofactor evidence="1">
        <name>Zn(2+)</name>
        <dbReference type="ChEBI" id="CHEBI:29105"/>
    </cofactor>
</comment>
<evidence type="ECO:0000256" key="2">
    <source>
        <dbReference type="ARBA" id="ARBA00022723"/>
    </source>
</evidence>
<dbReference type="SUPFAM" id="SSF102215">
    <property type="entry name" value="Creatininase"/>
    <property type="match status" value="1"/>
</dbReference>
<dbReference type="PANTHER" id="PTHR35005">
    <property type="entry name" value="3-DEHYDRO-SCYLLO-INOSOSE HYDROLASE"/>
    <property type="match status" value="1"/>
</dbReference>
<evidence type="ECO:0000256" key="4">
    <source>
        <dbReference type="ARBA" id="ARBA00022833"/>
    </source>
</evidence>
<evidence type="ECO:0000256" key="5">
    <source>
        <dbReference type="ARBA" id="ARBA00024029"/>
    </source>
</evidence>